<dbReference type="InParanoid" id="A0A165C0Z1"/>
<gene>
    <name evidence="2" type="ORF">CALCODRAFT_225689</name>
</gene>
<organism evidence="2 3">
    <name type="scientific">Calocera cornea HHB12733</name>
    <dbReference type="NCBI Taxonomy" id="1353952"/>
    <lineage>
        <taxon>Eukaryota</taxon>
        <taxon>Fungi</taxon>
        <taxon>Dikarya</taxon>
        <taxon>Basidiomycota</taxon>
        <taxon>Agaricomycotina</taxon>
        <taxon>Dacrymycetes</taxon>
        <taxon>Dacrymycetales</taxon>
        <taxon>Dacrymycetaceae</taxon>
        <taxon>Calocera</taxon>
    </lineage>
</organism>
<proteinExistence type="predicted"/>
<accession>A0A165C0Z1</accession>
<evidence type="ECO:0000313" key="3">
    <source>
        <dbReference type="Proteomes" id="UP000076842"/>
    </source>
</evidence>
<dbReference type="AlphaFoldDB" id="A0A165C0Z1"/>
<feature type="compositionally biased region" description="Polar residues" evidence="1">
    <location>
        <begin position="89"/>
        <end position="101"/>
    </location>
</feature>
<protein>
    <submittedName>
        <fullName evidence="2">Uncharacterized protein</fullName>
    </submittedName>
</protein>
<evidence type="ECO:0000256" key="1">
    <source>
        <dbReference type="SAM" id="MobiDB-lite"/>
    </source>
</evidence>
<name>A0A165C0Z1_9BASI</name>
<keyword evidence="3" id="KW-1185">Reference proteome</keyword>
<feature type="region of interest" description="Disordered" evidence="1">
    <location>
        <begin position="57"/>
        <end position="101"/>
    </location>
</feature>
<dbReference type="EMBL" id="KV424245">
    <property type="protein sequence ID" value="KZT50074.1"/>
    <property type="molecule type" value="Genomic_DNA"/>
</dbReference>
<dbReference type="Proteomes" id="UP000076842">
    <property type="component" value="Unassembled WGS sequence"/>
</dbReference>
<reference evidence="2 3" key="1">
    <citation type="journal article" date="2016" name="Mol. Biol. Evol.">
        <title>Comparative Genomics of Early-Diverging Mushroom-Forming Fungi Provides Insights into the Origins of Lignocellulose Decay Capabilities.</title>
        <authorList>
            <person name="Nagy L.G."/>
            <person name="Riley R."/>
            <person name="Tritt A."/>
            <person name="Adam C."/>
            <person name="Daum C."/>
            <person name="Floudas D."/>
            <person name="Sun H."/>
            <person name="Yadav J.S."/>
            <person name="Pangilinan J."/>
            <person name="Larsson K.H."/>
            <person name="Matsuura K."/>
            <person name="Barry K."/>
            <person name="Labutti K."/>
            <person name="Kuo R."/>
            <person name="Ohm R.A."/>
            <person name="Bhattacharya S.S."/>
            <person name="Shirouzu T."/>
            <person name="Yoshinaga Y."/>
            <person name="Martin F.M."/>
            <person name="Grigoriev I.V."/>
            <person name="Hibbett D.S."/>
        </authorList>
    </citation>
    <scope>NUCLEOTIDE SEQUENCE [LARGE SCALE GENOMIC DNA]</scope>
    <source>
        <strain evidence="2 3">HHB12733</strain>
    </source>
</reference>
<evidence type="ECO:0000313" key="2">
    <source>
        <dbReference type="EMBL" id="KZT50074.1"/>
    </source>
</evidence>
<sequence length="101" mass="11137">MVGREKVSEIDIGGLAACFSPWHNKGNERPWWEIAATIEVPGSACRHQAFPVQEREAYPTSPANSSAHANAFGRKERLHGPRSLMPSVLKNTITDPRSART</sequence>